<dbReference type="Proteomes" id="UP000801492">
    <property type="component" value="Unassembled WGS sequence"/>
</dbReference>
<reference evidence="5" key="1">
    <citation type="submission" date="2019-08" db="EMBL/GenBank/DDBJ databases">
        <title>The genome of the North American firefly Photinus pyralis.</title>
        <authorList>
            <consortium name="Photinus pyralis genome working group"/>
            <person name="Fallon T.R."/>
            <person name="Sander Lower S.E."/>
            <person name="Weng J.-K."/>
        </authorList>
    </citation>
    <scope>NUCLEOTIDE SEQUENCE</scope>
    <source>
        <strain evidence="5">TRF0915ILg1</strain>
        <tissue evidence="5">Whole body</tissue>
    </source>
</reference>
<keyword evidence="2" id="KW-0812">Transmembrane</keyword>
<name>A0A8K0CUJ0_IGNLU</name>
<evidence type="ECO:0000313" key="5">
    <source>
        <dbReference type="EMBL" id="KAF2891602.1"/>
    </source>
</evidence>
<accession>A0A8K0CUJ0</accession>
<gene>
    <name evidence="5" type="ORF">ILUMI_14571</name>
</gene>
<dbReference type="EMBL" id="VTPC01027360">
    <property type="protein sequence ID" value="KAF2891602.1"/>
    <property type="molecule type" value="Genomic_DNA"/>
</dbReference>
<dbReference type="GO" id="GO:0022857">
    <property type="term" value="F:transmembrane transporter activity"/>
    <property type="evidence" value="ECO:0007669"/>
    <property type="project" value="InterPro"/>
</dbReference>
<dbReference type="Gene3D" id="1.20.1250.20">
    <property type="entry name" value="MFS general substrate transporter like domains"/>
    <property type="match status" value="1"/>
</dbReference>
<evidence type="ECO:0000256" key="3">
    <source>
        <dbReference type="ARBA" id="ARBA00022989"/>
    </source>
</evidence>
<dbReference type="InterPro" id="IPR005828">
    <property type="entry name" value="MFS_sugar_transport-like"/>
</dbReference>
<protein>
    <submittedName>
        <fullName evidence="5">Uncharacterized protein</fullName>
    </submittedName>
</protein>
<evidence type="ECO:0000256" key="2">
    <source>
        <dbReference type="ARBA" id="ARBA00022692"/>
    </source>
</evidence>
<comment type="caution">
    <text evidence="5">The sequence shown here is derived from an EMBL/GenBank/DDBJ whole genome shotgun (WGS) entry which is preliminary data.</text>
</comment>
<dbReference type="InterPro" id="IPR036259">
    <property type="entry name" value="MFS_trans_sf"/>
</dbReference>
<dbReference type="AlphaFoldDB" id="A0A8K0CUJ0"/>
<evidence type="ECO:0000256" key="4">
    <source>
        <dbReference type="ARBA" id="ARBA00023136"/>
    </source>
</evidence>
<keyword evidence="3" id="KW-1133">Transmembrane helix</keyword>
<keyword evidence="4" id="KW-0472">Membrane</keyword>
<comment type="subcellular location">
    <subcellularLocation>
        <location evidence="1">Membrane</location>
    </subcellularLocation>
</comment>
<evidence type="ECO:0000313" key="6">
    <source>
        <dbReference type="Proteomes" id="UP000801492"/>
    </source>
</evidence>
<keyword evidence="6" id="KW-1185">Reference proteome</keyword>
<dbReference type="Pfam" id="PF00083">
    <property type="entry name" value="Sugar_tr"/>
    <property type="match status" value="1"/>
</dbReference>
<dbReference type="GO" id="GO:0016020">
    <property type="term" value="C:membrane"/>
    <property type="evidence" value="ECO:0007669"/>
    <property type="project" value="UniProtKB-SubCell"/>
</dbReference>
<dbReference type="OrthoDB" id="6133115at2759"/>
<organism evidence="5 6">
    <name type="scientific">Ignelater luminosus</name>
    <name type="common">Cucubano</name>
    <name type="synonym">Pyrophorus luminosus</name>
    <dbReference type="NCBI Taxonomy" id="2038154"/>
    <lineage>
        <taxon>Eukaryota</taxon>
        <taxon>Metazoa</taxon>
        <taxon>Ecdysozoa</taxon>
        <taxon>Arthropoda</taxon>
        <taxon>Hexapoda</taxon>
        <taxon>Insecta</taxon>
        <taxon>Pterygota</taxon>
        <taxon>Neoptera</taxon>
        <taxon>Endopterygota</taxon>
        <taxon>Coleoptera</taxon>
        <taxon>Polyphaga</taxon>
        <taxon>Elateriformia</taxon>
        <taxon>Elateroidea</taxon>
        <taxon>Elateridae</taxon>
        <taxon>Agrypninae</taxon>
        <taxon>Pyrophorini</taxon>
        <taxon>Ignelater</taxon>
    </lineage>
</organism>
<proteinExistence type="predicted"/>
<sequence>MFIFNGCKLLRGRFPQVIAVLSDSPYYLLLKDTVIVAKESLELIRSSGDVKAEMKEIAVAVERQKSERGKFIDTLIVDSNRKATLIMTVLNGT</sequence>
<evidence type="ECO:0000256" key="1">
    <source>
        <dbReference type="ARBA" id="ARBA00004370"/>
    </source>
</evidence>